<reference evidence="19" key="1">
    <citation type="submission" date="2021-02" db="EMBL/GenBank/DDBJ databases">
        <authorList>
            <person name="He Z."/>
        </authorList>
    </citation>
    <scope>NUCLEOTIDE SEQUENCE</scope>
    <source>
        <strain evidence="19">TY01</strain>
    </source>
</reference>
<evidence type="ECO:0000256" key="5">
    <source>
        <dbReference type="ARBA" id="ARBA00014908"/>
    </source>
</evidence>
<sequence length="286" mass="32697">MSLMYFNRKMRVPIRRNSGFNADRRPSNGSINRWNYPYSGYFGKRVGNRVYGMPFGSTTSLRRPVRTTVRRNLFPDQSSSANKGRKTIEEVHDGSDYLLRSNTSKVSYISYPPLSRSEFGNRLDAFVKILGFNVSGSVAVRHLEHRDSGAIQGIHGIYCTAVVRDKRPCQFSAVEPIVPFPELFGLEKIACSSLRVRDSHRSRFSLVYQKKVVVNSSLATHVFKFNYCVKFNRFPFWVSFKDTSDSEPSGLYSNVSKNALIVYYVWLCDSNVTADSYVKYDLNYIG</sequence>
<dbReference type="GO" id="GO:0042025">
    <property type="term" value="C:host cell nucleus"/>
    <property type="evidence" value="ECO:0007669"/>
    <property type="project" value="UniProtKB-SubCell"/>
</dbReference>
<dbReference type="GO" id="GO:0003697">
    <property type="term" value="F:single-stranded DNA binding"/>
    <property type="evidence" value="ECO:0007669"/>
    <property type="project" value="InterPro"/>
</dbReference>
<dbReference type="PRINTS" id="PR00225">
    <property type="entry name" value="GEMCOATBR1"/>
</dbReference>
<dbReference type="GO" id="GO:0051027">
    <property type="term" value="P:DNA transport"/>
    <property type="evidence" value="ECO:0007669"/>
    <property type="project" value="InterPro"/>
</dbReference>
<evidence type="ECO:0000256" key="11">
    <source>
        <dbReference type="ARBA" id="ARBA00023031"/>
    </source>
</evidence>
<proteinExistence type="inferred from homology"/>
<keyword evidence="9" id="KW-0945">Host-virus interaction</keyword>
<keyword evidence="8" id="KW-1048">Host nucleus</keyword>
<keyword evidence="14" id="KW-1035">Host cytoplasm</keyword>
<keyword evidence="11" id="KW-0916">Viral movement protein</keyword>
<gene>
    <name evidence="19" type="primary">BV1</name>
</gene>
<evidence type="ECO:0000256" key="2">
    <source>
        <dbReference type="ARBA" id="ARBA00004192"/>
    </source>
</evidence>
<comment type="subunit">
    <text evidence="16">Binds to single-stranded and double-stranded viral DNA. Interacts with the host nuclear shuttle interacting (NSI) protein. This interaction may allow NSP to recruit NSI monomers to the viral genome and thus regulate nuclear export of viral genome by NSP.</text>
</comment>
<dbReference type="InterPro" id="IPR000263">
    <property type="entry name" value="GV_A/BR1_coat"/>
</dbReference>
<dbReference type="GO" id="GO:0019028">
    <property type="term" value="C:viral capsid"/>
    <property type="evidence" value="ECO:0007669"/>
    <property type="project" value="InterPro"/>
</dbReference>
<accession>A0A8A3BCG2</accession>
<evidence type="ECO:0000256" key="4">
    <source>
        <dbReference type="ARBA" id="ARBA00005789"/>
    </source>
</evidence>
<comment type="function">
    <text evidence="15">Binds to the genomic viral ssDNA, shuttles it into and out of the cell nucleus. Begomoviruses use 2 proteins to transport their DNA from cell to cell. The nuclear shuttle protein (NSP) shuttles it between nucleus and cytoplasm and the movement protein (MP) probably transports the DNA-NSP complex to the cell periphery and facilitates movement across the cell wall.</text>
</comment>
<evidence type="ECO:0000256" key="7">
    <source>
        <dbReference type="ARBA" id="ARBA00022511"/>
    </source>
</evidence>
<dbReference type="GO" id="GO:0030430">
    <property type="term" value="C:host cell cytoplasm"/>
    <property type="evidence" value="ECO:0007669"/>
    <property type="project" value="UniProtKB-SubCell"/>
</dbReference>
<evidence type="ECO:0000256" key="15">
    <source>
        <dbReference type="ARBA" id="ARBA00025176"/>
    </source>
</evidence>
<keyword evidence="10" id="KW-1043">Host membrane</keyword>
<evidence type="ECO:0000256" key="16">
    <source>
        <dbReference type="ARBA" id="ARBA00026026"/>
    </source>
</evidence>
<dbReference type="EMBL" id="MW653918">
    <property type="protein sequence ID" value="QSX72149.1"/>
    <property type="molecule type" value="Genomic_DNA"/>
</dbReference>
<comment type="similarity">
    <text evidence="4">Belongs to the begomovirus nuclear shuttle protein family.</text>
</comment>
<dbReference type="Pfam" id="PF00844">
    <property type="entry name" value="Gemini_coat"/>
    <property type="match status" value="1"/>
</dbReference>
<dbReference type="GO" id="GO:0020002">
    <property type="term" value="C:host cell plasma membrane"/>
    <property type="evidence" value="ECO:0007669"/>
    <property type="project" value="UniProtKB-SubCell"/>
</dbReference>
<keyword evidence="6" id="KW-0813">Transport</keyword>
<name>A0A8A3BCG2_9GEMI</name>
<dbReference type="GO" id="GO:0043657">
    <property type="term" value="C:host cell"/>
    <property type="evidence" value="ECO:0007669"/>
    <property type="project" value="InterPro"/>
</dbReference>
<comment type="subcellular location">
    <subcellularLocation>
        <location evidence="3">Host cell membrane</location>
        <topology evidence="3">Peripheral membrane protein</topology>
        <orientation evidence="3">Cytoplasmic side</orientation>
    </subcellularLocation>
    <subcellularLocation>
        <location evidence="2">Host cytoplasm</location>
    </subcellularLocation>
    <subcellularLocation>
        <location evidence="1">Host nucleus</location>
    </subcellularLocation>
</comment>
<evidence type="ECO:0000256" key="14">
    <source>
        <dbReference type="ARBA" id="ARBA00023200"/>
    </source>
</evidence>
<evidence type="ECO:0000256" key="13">
    <source>
        <dbReference type="ARBA" id="ARBA00023136"/>
    </source>
</evidence>
<keyword evidence="7" id="KW-1032">Host cell membrane</keyword>
<evidence type="ECO:0000256" key="17">
    <source>
        <dbReference type="ARBA" id="ARBA00029578"/>
    </source>
</evidence>
<organism evidence="19">
    <name type="scientific">Tomato yellow leaf curl Thailand virus</name>
    <dbReference type="NCBI Taxonomy" id="85752"/>
    <lineage>
        <taxon>Viruses</taxon>
        <taxon>Monodnaviria</taxon>
        <taxon>Shotokuvirae</taxon>
        <taxon>Cressdnaviricota</taxon>
        <taxon>Repensiviricetes</taxon>
        <taxon>Geplafuvirales</taxon>
        <taxon>Geminiviridae</taxon>
        <taxon>Begomovirus</taxon>
        <taxon>Begomovirus solanumflavusthailandense</taxon>
    </lineage>
</organism>
<evidence type="ECO:0000256" key="9">
    <source>
        <dbReference type="ARBA" id="ARBA00022581"/>
    </source>
</evidence>
<evidence type="ECO:0000256" key="18">
    <source>
        <dbReference type="ARBA" id="ARBA00029763"/>
    </source>
</evidence>
<evidence type="ECO:0000256" key="12">
    <source>
        <dbReference type="ARBA" id="ARBA00023125"/>
    </source>
</evidence>
<evidence type="ECO:0000313" key="19">
    <source>
        <dbReference type="EMBL" id="QSX72149.1"/>
    </source>
</evidence>
<keyword evidence="13" id="KW-0472">Membrane</keyword>
<evidence type="ECO:0000256" key="10">
    <source>
        <dbReference type="ARBA" id="ARBA00022870"/>
    </source>
</evidence>
<evidence type="ECO:0000256" key="1">
    <source>
        <dbReference type="ARBA" id="ARBA00004147"/>
    </source>
</evidence>
<evidence type="ECO:0000256" key="3">
    <source>
        <dbReference type="ARBA" id="ARBA00004501"/>
    </source>
</evidence>
<keyword evidence="12" id="KW-0238">DNA-binding</keyword>
<evidence type="ECO:0000256" key="8">
    <source>
        <dbReference type="ARBA" id="ARBA00022562"/>
    </source>
</evidence>
<dbReference type="GO" id="GO:0046740">
    <property type="term" value="P:transport of virus in host, cell to cell"/>
    <property type="evidence" value="ECO:0007669"/>
    <property type="project" value="UniProtKB-KW"/>
</dbReference>
<protein>
    <recommendedName>
        <fullName evidence="5">Nuclear shuttle protein</fullName>
    </recommendedName>
    <alternativeName>
        <fullName evidence="17">Protein BR1</fullName>
    </alternativeName>
    <alternativeName>
        <fullName evidence="18">Protein BV1</fullName>
    </alternativeName>
</protein>
<evidence type="ECO:0000256" key="6">
    <source>
        <dbReference type="ARBA" id="ARBA00022448"/>
    </source>
</evidence>
<dbReference type="InterPro" id="IPR001530">
    <property type="entry name" value="Gemini_BR1"/>
</dbReference>
<dbReference type="GO" id="GO:0005198">
    <property type="term" value="F:structural molecule activity"/>
    <property type="evidence" value="ECO:0007669"/>
    <property type="project" value="InterPro"/>
</dbReference>